<gene>
    <name evidence="2" type="ORF">LDG_8114</name>
</gene>
<organism evidence="2 3">
    <name type="scientific">Legionella drancourtii LLAP12</name>
    <dbReference type="NCBI Taxonomy" id="658187"/>
    <lineage>
        <taxon>Bacteria</taxon>
        <taxon>Pseudomonadati</taxon>
        <taxon>Pseudomonadota</taxon>
        <taxon>Gammaproteobacteria</taxon>
        <taxon>Legionellales</taxon>
        <taxon>Legionellaceae</taxon>
        <taxon>Legionella</taxon>
    </lineage>
</organism>
<protein>
    <submittedName>
        <fullName evidence="2">Uncharacterized protein</fullName>
    </submittedName>
</protein>
<keyword evidence="3" id="KW-1185">Reference proteome</keyword>
<name>G9ES41_9GAMM</name>
<evidence type="ECO:0000313" key="2">
    <source>
        <dbReference type="EMBL" id="EHL29822.1"/>
    </source>
</evidence>
<evidence type="ECO:0000313" key="3">
    <source>
        <dbReference type="Proteomes" id="UP000002770"/>
    </source>
</evidence>
<dbReference type="InParanoid" id="G9ES41"/>
<proteinExistence type="predicted"/>
<dbReference type="EMBL" id="JH413843">
    <property type="protein sequence ID" value="EHL29822.1"/>
    <property type="molecule type" value="Genomic_DNA"/>
</dbReference>
<evidence type="ECO:0000256" key="1">
    <source>
        <dbReference type="SAM" id="MobiDB-lite"/>
    </source>
</evidence>
<feature type="region of interest" description="Disordered" evidence="1">
    <location>
        <begin position="23"/>
        <end position="45"/>
    </location>
</feature>
<sequence length="45" mass="4909">MAKRAGLSCLHARLHSFAEEINGKENYGAENEPGHQATGKTMSHE</sequence>
<accession>G9ES41</accession>
<dbReference type="Proteomes" id="UP000002770">
    <property type="component" value="Unassembled WGS sequence"/>
</dbReference>
<dbReference type="HOGENOM" id="CLU_3201493_0_0_6"/>
<dbReference type="AlphaFoldDB" id="G9ES41"/>
<reference evidence="2 3" key="1">
    <citation type="journal article" date="2011" name="BMC Genomics">
        <title>Insight into cross-talk between intra-amoebal pathogens.</title>
        <authorList>
            <person name="Gimenez G."/>
            <person name="Bertelli C."/>
            <person name="Moliner C."/>
            <person name="Robert C."/>
            <person name="Raoult D."/>
            <person name="Fournier P.E."/>
            <person name="Greub G."/>
        </authorList>
    </citation>
    <scope>NUCLEOTIDE SEQUENCE [LARGE SCALE GENOMIC DNA]</scope>
    <source>
        <strain evidence="2 3">LLAP12</strain>
    </source>
</reference>